<reference evidence="4 5" key="1">
    <citation type="submission" date="2020-08" db="EMBL/GenBank/DDBJ databases">
        <title>Genomic Encyclopedia of Type Strains, Phase IV (KMG-IV): sequencing the most valuable type-strain genomes for metagenomic binning, comparative biology and taxonomic classification.</title>
        <authorList>
            <person name="Goeker M."/>
        </authorList>
    </citation>
    <scope>NUCLEOTIDE SEQUENCE [LARGE SCALE GENOMIC DNA]</scope>
    <source>
        <strain evidence="4 5">DSM 21458</strain>
    </source>
</reference>
<dbReference type="EC" id="3.6.1.61" evidence="4"/>
<gene>
    <name evidence="4" type="ORF">HNR42_003536</name>
</gene>
<dbReference type="PRINTS" id="PR00502">
    <property type="entry name" value="NUDIXFAMILY"/>
</dbReference>
<dbReference type="Gene3D" id="3.90.79.10">
    <property type="entry name" value="Nucleoside Triphosphate Pyrophosphohydrolase"/>
    <property type="match status" value="1"/>
</dbReference>
<dbReference type="GO" id="GO:0006754">
    <property type="term" value="P:ATP biosynthetic process"/>
    <property type="evidence" value="ECO:0007669"/>
    <property type="project" value="TreeGrafter"/>
</dbReference>
<feature type="domain" description="Nudix hydrolase" evidence="3">
    <location>
        <begin position="3"/>
        <end position="125"/>
    </location>
</feature>
<dbReference type="InterPro" id="IPR020476">
    <property type="entry name" value="Nudix_hydrolase"/>
</dbReference>
<proteinExistence type="inferred from homology"/>
<dbReference type="InterPro" id="IPR051325">
    <property type="entry name" value="Nudix_hydrolase_domain"/>
</dbReference>
<dbReference type="PROSITE" id="PS51462">
    <property type="entry name" value="NUDIX"/>
    <property type="match status" value="1"/>
</dbReference>
<evidence type="ECO:0000313" key="5">
    <source>
        <dbReference type="Proteomes" id="UP000569951"/>
    </source>
</evidence>
<dbReference type="RefSeq" id="WP_183988807.1">
    <property type="nucleotide sequence ID" value="NZ_JACHHG010000020.1"/>
</dbReference>
<dbReference type="InterPro" id="IPR020084">
    <property type="entry name" value="NUDIX_hydrolase_CS"/>
</dbReference>
<dbReference type="InterPro" id="IPR000086">
    <property type="entry name" value="NUDIX_hydrolase_dom"/>
</dbReference>
<dbReference type="PANTHER" id="PTHR21340:SF0">
    <property type="entry name" value="BIS(5'-NUCLEOSYL)-TETRAPHOSPHATASE [ASYMMETRICAL]"/>
    <property type="match status" value="1"/>
</dbReference>
<dbReference type="GO" id="GO:0006167">
    <property type="term" value="P:AMP biosynthetic process"/>
    <property type="evidence" value="ECO:0007669"/>
    <property type="project" value="TreeGrafter"/>
</dbReference>
<comment type="similarity">
    <text evidence="2">Belongs to the Nudix hydrolase family.</text>
</comment>
<dbReference type="AlphaFoldDB" id="A0A841I2M9"/>
<dbReference type="PROSITE" id="PS00893">
    <property type="entry name" value="NUDIX_BOX"/>
    <property type="match status" value="1"/>
</dbReference>
<dbReference type="SUPFAM" id="SSF55811">
    <property type="entry name" value="Nudix"/>
    <property type="match status" value="1"/>
</dbReference>
<evidence type="ECO:0000256" key="1">
    <source>
        <dbReference type="ARBA" id="ARBA00022801"/>
    </source>
</evidence>
<dbReference type="Proteomes" id="UP000569951">
    <property type="component" value="Unassembled WGS sequence"/>
</dbReference>
<sequence length="136" mass="14995">MSVPVRGAGGVVFDSKGNVLLIRYPSGGWSFPKGHLEAGEDDPAAALREVEEETGVRAEIVADAGETEYVNAQGVLRRVRWFAMRAAGGQERLEDTFSDGGFYRLQQARELLSYEEDRNLLERALHALEIRAQGES</sequence>
<dbReference type="PANTHER" id="PTHR21340">
    <property type="entry name" value="DIADENOSINE 5,5-P1,P4-TETRAPHOSPHATE PYROPHOSPHOHYDROLASE MUTT"/>
    <property type="match status" value="1"/>
</dbReference>
<protein>
    <submittedName>
        <fullName evidence="4">Diadenosine hexaphosphate hydrolase (ATP-forming)</fullName>
        <ecNumber evidence="4">3.6.1.61</ecNumber>
    </submittedName>
</protein>
<comment type="caution">
    <text evidence="4">The sequence shown here is derived from an EMBL/GenBank/DDBJ whole genome shotgun (WGS) entry which is preliminary data.</text>
</comment>
<evidence type="ECO:0000259" key="3">
    <source>
        <dbReference type="PROSITE" id="PS51462"/>
    </source>
</evidence>
<dbReference type="EMBL" id="JACHHG010000020">
    <property type="protein sequence ID" value="MBB6100071.1"/>
    <property type="molecule type" value="Genomic_DNA"/>
</dbReference>
<evidence type="ECO:0000313" key="4">
    <source>
        <dbReference type="EMBL" id="MBB6100071.1"/>
    </source>
</evidence>
<name>A0A841I2M9_9DEIO</name>
<keyword evidence="5" id="KW-1185">Reference proteome</keyword>
<keyword evidence="1 2" id="KW-0378">Hydrolase</keyword>
<evidence type="ECO:0000256" key="2">
    <source>
        <dbReference type="RuleBase" id="RU003476"/>
    </source>
</evidence>
<accession>A0A841I2M9</accession>
<organism evidence="4 5">
    <name type="scientific">Deinobacterium chartae</name>
    <dbReference type="NCBI Taxonomy" id="521158"/>
    <lineage>
        <taxon>Bacteria</taxon>
        <taxon>Thermotogati</taxon>
        <taxon>Deinococcota</taxon>
        <taxon>Deinococci</taxon>
        <taxon>Deinococcales</taxon>
        <taxon>Deinococcaceae</taxon>
        <taxon>Deinobacterium</taxon>
    </lineage>
</organism>
<dbReference type="GO" id="GO:0004081">
    <property type="term" value="F:bis(5'-nucleosyl)-tetraphosphatase (asymmetrical) activity"/>
    <property type="evidence" value="ECO:0007669"/>
    <property type="project" value="TreeGrafter"/>
</dbReference>
<dbReference type="CDD" id="cd03673">
    <property type="entry name" value="NUDIX_Ap6A_hydrolase"/>
    <property type="match status" value="1"/>
</dbReference>
<dbReference type="Pfam" id="PF00293">
    <property type="entry name" value="NUDIX"/>
    <property type="match status" value="1"/>
</dbReference>
<dbReference type="InterPro" id="IPR015797">
    <property type="entry name" value="NUDIX_hydrolase-like_dom_sf"/>
</dbReference>